<organism evidence="14 15">
    <name type="scientific">Stylosanthes scabra</name>
    <dbReference type="NCBI Taxonomy" id="79078"/>
    <lineage>
        <taxon>Eukaryota</taxon>
        <taxon>Viridiplantae</taxon>
        <taxon>Streptophyta</taxon>
        <taxon>Embryophyta</taxon>
        <taxon>Tracheophyta</taxon>
        <taxon>Spermatophyta</taxon>
        <taxon>Magnoliopsida</taxon>
        <taxon>eudicotyledons</taxon>
        <taxon>Gunneridae</taxon>
        <taxon>Pentapetalae</taxon>
        <taxon>rosids</taxon>
        <taxon>fabids</taxon>
        <taxon>Fabales</taxon>
        <taxon>Fabaceae</taxon>
        <taxon>Papilionoideae</taxon>
        <taxon>50 kb inversion clade</taxon>
        <taxon>dalbergioids sensu lato</taxon>
        <taxon>Dalbergieae</taxon>
        <taxon>Pterocarpus clade</taxon>
        <taxon>Stylosanthes</taxon>
    </lineage>
</organism>
<dbReference type="InterPro" id="IPR008271">
    <property type="entry name" value="Ser/Thr_kinase_AS"/>
</dbReference>
<evidence type="ECO:0000256" key="2">
    <source>
        <dbReference type="ARBA" id="ARBA00012513"/>
    </source>
</evidence>
<feature type="region of interest" description="Disordered" evidence="12">
    <location>
        <begin position="1"/>
        <end position="28"/>
    </location>
</feature>
<protein>
    <recommendedName>
        <fullName evidence="2">non-specific serine/threonine protein kinase</fullName>
        <ecNumber evidence="2">2.7.11.1</ecNumber>
    </recommendedName>
</protein>
<comment type="caution">
    <text evidence="14">The sequence shown here is derived from an EMBL/GenBank/DDBJ whole genome shotgun (WGS) entry which is preliminary data.</text>
</comment>
<dbReference type="Gene3D" id="3.30.200.20">
    <property type="entry name" value="Phosphorylase Kinase, domain 1"/>
    <property type="match status" value="1"/>
</dbReference>
<feature type="compositionally biased region" description="Pro residues" evidence="12">
    <location>
        <begin position="427"/>
        <end position="436"/>
    </location>
</feature>
<comment type="catalytic activity">
    <reaction evidence="9">
        <text>L-seryl-[protein] + ATP = O-phospho-L-seryl-[protein] + ADP + H(+)</text>
        <dbReference type="Rhea" id="RHEA:17989"/>
        <dbReference type="Rhea" id="RHEA-COMP:9863"/>
        <dbReference type="Rhea" id="RHEA-COMP:11604"/>
        <dbReference type="ChEBI" id="CHEBI:15378"/>
        <dbReference type="ChEBI" id="CHEBI:29999"/>
        <dbReference type="ChEBI" id="CHEBI:30616"/>
        <dbReference type="ChEBI" id="CHEBI:83421"/>
        <dbReference type="ChEBI" id="CHEBI:456216"/>
        <dbReference type="EC" id="2.7.11.1"/>
    </reaction>
</comment>
<evidence type="ECO:0000256" key="9">
    <source>
        <dbReference type="ARBA" id="ARBA00048679"/>
    </source>
</evidence>
<dbReference type="SUPFAM" id="SSF56112">
    <property type="entry name" value="Protein kinase-like (PK-like)"/>
    <property type="match status" value="1"/>
</dbReference>
<evidence type="ECO:0000256" key="6">
    <source>
        <dbReference type="ARBA" id="ARBA00022777"/>
    </source>
</evidence>
<dbReference type="PROSITE" id="PS00107">
    <property type="entry name" value="PROTEIN_KINASE_ATP"/>
    <property type="match status" value="1"/>
</dbReference>
<dbReference type="SMART" id="SM00220">
    <property type="entry name" value="S_TKc"/>
    <property type="match status" value="1"/>
</dbReference>
<comment type="catalytic activity">
    <reaction evidence="8">
        <text>L-threonyl-[protein] + ATP = O-phospho-L-threonyl-[protein] + ADP + H(+)</text>
        <dbReference type="Rhea" id="RHEA:46608"/>
        <dbReference type="Rhea" id="RHEA-COMP:11060"/>
        <dbReference type="Rhea" id="RHEA-COMP:11605"/>
        <dbReference type="ChEBI" id="CHEBI:15378"/>
        <dbReference type="ChEBI" id="CHEBI:30013"/>
        <dbReference type="ChEBI" id="CHEBI:30616"/>
        <dbReference type="ChEBI" id="CHEBI:61977"/>
        <dbReference type="ChEBI" id="CHEBI:456216"/>
        <dbReference type="EC" id="2.7.11.1"/>
    </reaction>
</comment>
<comment type="similarity">
    <text evidence="1">Belongs to the protein kinase superfamily. AGC Ser/Thr protein kinase family.</text>
</comment>
<reference evidence="14 15" key="1">
    <citation type="journal article" date="2023" name="Plants (Basel)">
        <title>Bridging the Gap: Combining Genomics and Transcriptomics Approaches to Understand Stylosanthes scabra, an Orphan Legume from the Brazilian Caatinga.</title>
        <authorList>
            <person name="Ferreira-Neto J.R.C."/>
            <person name="da Silva M.D."/>
            <person name="Binneck E."/>
            <person name="de Melo N.F."/>
            <person name="da Silva R.H."/>
            <person name="de Melo A.L.T.M."/>
            <person name="Pandolfi V."/>
            <person name="Bustamante F.O."/>
            <person name="Brasileiro-Vidal A.C."/>
            <person name="Benko-Iseppon A.M."/>
        </authorList>
    </citation>
    <scope>NUCLEOTIDE SEQUENCE [LARGE SCALE GENOMIC DNA]</scope>
    <source>
        <tissue evidence="14">Leaves</tissue>
    </source>
</reference>
<feature type="binding site" evidence="10">
    <location>
        <position position="62"/>
    </location>
    <ligand>
        <name>ATP</name>
        <dbReference type="ChEBI" id="CHEBI:30616"/>
    </ligand>
</feature>
<feature type="domain" description="Protein kinase" evidence="13">
    <location>
        <begin position="34"/>
        <end position="375"/>
    </location>
</feature>
<name>A0ABU6V6Y5_9FABA</name>
<evidence type="ECO:0000256" key="12">
    <source>
        <dbReference type="SAM" id="MobiDB-lite"/>
    </source>
</evidence>
<dbReference type="InterPro" id="IPR017441">
    <property type="entry name" value="Protein_kinase_ATP_BS"/>
</dbReference>
<feature type="compositionally biased region" description="Pro residues" evidence="12">
    <location>
        <begin position="10"/>
        <end position="27"/>
    </location>
</feature>
<keyword evidence="6" id="KW-0418">Kinase</keyword>
<keyword evidence="5 10" id="KW-0547">Nucleotide-binding</keyword>
<dbReference type="PANTHER" id="PTHR45637">
    <property type="entry name" value="FLIPPASE KINASE 1-RELATED"/>
    <property type="match status" value="1"/>
</dbReference>
<evidence type="ECO:0000313" key="14">
    <source>
        <dbReference type="EMBL" id="MED6168824.1"/>
    </source>
</evidence>
<dbReference type="Gene3D" id="1.10.510.10">
    <property type="entry name" value="Transferase(Phosphotransferase) domain 1"/>
    <property type="match status" value="2"/>
</dbReference>
<evidence type="ECO:0000256" key="1">
    <source>
        <dbReference type="ARBA" id="ARBA00009903"/>
    </source>
</evidence>
<keyword evidence="7 10" id="KW-0067">ATP-binding</keyword>
<evidence type="ECO:0000256" key="11">
    <source>
        <dbReference type="RuleBase" id="RU000304"/>
    </source>
</evidence>
<sequence length="450" mass="50445">MSSNDMMDFPLPPSPPPTPHPHPPPLQPLNLDNLKALKILGKGAMGTVFLVQDPTTTFFALKVVEKTTLHGKLDADRRARWEIEVLSKLSGHPFLPSLLGSLNTPDFLAWALPYCPGGDLNRLRYHQTDRVFSPSVIRFYLAEILCALHHLHSLGIAYRDLKPENVLIQHNGHVTLTDFDLSRKLTRKTVATTSQTDVAVATDISNKPNSIPPTDPNKIPSEPPHRRRHRRNFTRWFPLQTPDAARKNALKKVKSARVSPVSRRRTSFVGGGERSNSFVGTEEYVAPEVVRGEGHDFAVDWWALGILAYEMMYGTTPFKGKNRKDTFRNVLVKSPEFVGERSSLTDLIEKLLEKDPAARLGYTRGADEIKEHKFFHGVRWDMLTEVVRPPFIPARNDPGAGEPMENLAGGEGGVNIRDYFQRLRLPPSLPPSPLPSPSGKFKRNVSLSEF</sequence>
<feature type="region of interest" description="Disordered" evidence="12">
    <location>
        <begin position="203"/>
        <end position="230"/>
    </location>
</feature>
<proteinExistence type="inferred from homology"/>
<evidence type="ECO:0000256" key="5">
    <source>
        <dbReference type="ARBA" id="ARBA00022741"/>
    </source>
</evidence>
<dbReference type="Proteomes" id="UP001341840">
    <property type="component" value="Unassembled WGS sequence"/>
</dbReference>
<dbReference type="EC" id="2.7.11.1" evidence="2"/>
<evidence type="ECO:0000256" key="10">
    <source>
        <dbReference type="PROSITE-ProRule" id="PRU10141"/>
    </source>
</evidence>
<dbReference type="PROSITE" id="PS50011">
    <property type="entry name" value="PROTEIN_KINASE_DOM"/>
    <property type="match status" value="1"/>
</dbReference>
<dbReference type="Pfam" id="PF00069">
    <property type="entry name" value="Pkinase"/>
    <property type="match status" value="2"/>
</dbReference>
<gene>
    <name evidence="14" type="ORF">PIB30_015200</name>
</gene>
<keyword evidence="4" id="KW-0808">Transferase</keyword>
<evidence type="ECO:0000259" key="13">
    <source>
        <dbReference type="PROSITE" id="PS50011"/>
    </source>
</evidence>
<dbReference type="EMBL" id="JASCZI010151076">
    <property type="protein sequence ID" value="MED6168824.1"/>
    <property type="molecule type" value="Genomic_DNA"/>
</dbReference>
<evidence type="ECO:0000313" key="15">
    <source>
        <dbReference type="Proteomes" id="UP001341840"/>
    </source>
</evidence>
<dbReference type="PROSITE" id="PS00108">
    <property type="entry name" value="PROTEIN_KINASE_ST"/>
    <property type="match status" value="1"/>
</dbReference>
<dbReference type="InterPro" id="IPR000719">
    <property type="entry name" value="Prot_kinase_dom"/>
</dbReference>
<evidence type="ECO:0000256" key="8">
    <source>
        <dbReference type="ARBA" id="ARBA00047899"/>
    </source>
</evidence>
<evidence type="ECO:0000256" key="4">
    <source>
        <dbReference type="ARBA" id="ARBA00022679"/>
    </source>
</evidence>
<keyword evidence="3 11" id="KW-0723">Serine/threonine-protein kinase</keyword>
<evidence type="ECO:0000256" key="7">
    <source>
        <dbReference type="ARBA" id="ARBA00022840"/>
    </source>
</evidence>
<keyword evidence="15" id="KW-1185">Reference proteome</keyword>
<feature type="region of interest" description="Disordered" evidence="12">
    <location>
        <begin position="424"/>
        <end position="450"/>
    </location>
</feature>
<accession>A0ABU6V6Y5</accession>
<dbReference type="InterPro" id="IPR011009">
    <property type="entry name" value="Kinase-like_dom_sf"/>
</dbReference>
<evidence type="ECO:0000256" key="3">
    <source>
        <dbReference type="ARBA" id="ARBA00022527"/>
    </source>
</evidence>